<protein>
    <submittedName>
        <fullName evidence="1">Uncharacterized protein</fullName>
    </submittedName>
</protein>
<dbReference type="Proteomes" id="UP000249467">
    <property type="component" value="Unassembled WGS sequence"/>
</dbReference>
<dbReference type="EMBL" id="QBML01000010">
    <property type="protein sequence ID" value="PZO41687.1"/>
    <property type="molecule type" value="Genomic_DNA"/>
</dbReference>
<proteinExistence type="predicted"/>
<name>A0A2W4WET3_9CYAN</name>
<gene>
    <name evidence="1" type="ORF">DCF19_08990</name>
</gene>
<organism evidence="1 2">
    <name type="scientific">Pseudanabaena frigida</name>
    <dbReference type="NCBI Taxonomy" id="945775"/>
    <lineage>
        <taxon>Bacteria</taxon>
        <taxon>Bacillati</taxon>
        <taxon>Cyanobacteriota</taxon>
        <taxon>Cyanophyceae</taxon>
        <taxon>Pseudanabaenales</taxon>
        <taxon>Pseudanabaenaceae</taxon>
        <taxon>Pseudanabaena</taxon>
    </lineage>
</organism>
<dbReference type="AlphaFoldDB" id="A0A2W4WET3"/>
<reference evidence="1 2" key="1">
    <citation type="submission" date="2018-04" db="EMBL/GenBank/DDBJ databases">
        <authorList>
            <person name="Go L.Y."/>
            <person name="Mitchell J.A."/>
        </authorList>
    </citation>
    <scope>NUCLEOTIDE SEQUENCE [LARGE SCALE GENOMIC DNA]</scope>
    <source>
        <strain evidence="1">ULC066bin1</strain>
    </source>
</reference>
<accession>A0A2W4WET3</accession>
<evidence type="ECO:0000313" key="1">
    <source>
        <dbReference type="EMBL" id="PZO41687.1"/>
    </source>
</evidence>
<comment type="caution">
    <text evidence="1">The sequence shown here is derived from an EMBL/GenBank/DDBJ whole genome shotgun (WGS) entry which is preliminary data.</text>
</comment>
<evidence type="ECO:0000313" key="2">
    <source>
        <dbReference type="Proteomes" id="UP000249467"/>
    </source>
</evidence>
<sequence length="183" mass="21083">MCMGIQERSLGNTLLEVKSAKVLRAEIVKCLTSASDDKILNAKLDEILKLVKMSPSSQVPKSGYQEIMGGDKNQDRELNIPHFKLYNGCWFDFAITIDETTRHAQIIAFDFEIRFPKREDEIAVPFLRIDLNLPDHNNDERNIRFHLHPSHDDIMIHSPPMSPLEILHMFLYGIKIPDKLRSS</sequence>
<reference evidence="1 2" key="2">
    <citation type="submission" date="2018-06" db="EMBL/GenBank/DDBJ databases">
        <title>Metagenomic assembly of (sub)arctic Cyanobacteria and their associated microbiome from non-axenic cultures.</title>
        <authorList>
            <person name="Baurain D."/>
        </authorList>
    </citation>
    <scope>NUCLEOTIDE SEQUENCE [LARGE SCALE GENOMIC DNA]</scope>
    <source>
        <strain evidence="1">ULC066bin1</strain>
    </source>
</reference>